<dbReference type="GO" id="GO:0051087">
    <property type="term" value="F:protein-folding chaperone binding"/>
    <property type="evidence" value="ECO:0007669"/>
    <property type="project" value="InterPro"/>
</dbReference>
<sequence length="488" mass="52716">MVDPHELEPMRLVAPFALDVTYSFPQLELNSDPVVMNAAAQGDKASAESKYPIAIEHYTHALSELPRAPAYYISRSTAYSRLKPADGGPNYQAALKDAEIALQLAKERGNRELILSAQMRRGVSLFQLERYGDAAFVFDIIAKKTKSGKVPENKSEQVQAAMGGTGSGGGGTRNNYSAQMPIWTAKIERKLAELPKDDPKCTVSVTEFPSSTYIPTGEEVKAQWKALKAGNNVEVTEASQQPEPEPESELPAESTLSAAEAALFARLQNSNTSATATPAAPEKVRHEWYQSQDSVVVTLYVKGIAKDSVVVEMEESLVSLQFPLPSGSEYDFTLDPLYAAIDPAESKVSVKGTKIELNLRKKTAGQKWGALEGSATNPTQITDRPADQKAPATAGPSYPTSSRHGTKDWDKVASSLTGEKSKDKAEADGDLSDDEGGDAVDGFFKKLYAGADPETRRAMIKSYTESQGTSLSTNWSEVAKGKVEPHSE</sequence>
<dbReference type="InterPro" id="IPR007699">
    <property type="entry name" value="SGS_dom"/>
</dbReference>
<dbReference type="PROSITE" id="PS51048">
    <property type="entry name" value="SGS"/>
    <property type="match status" value="1"/>
</dbReference>
<feature type="region of interest" description="Disordered" evidence="2">
    <location>
        <begin position="461"/>
        <end position="488"/>
    </location>
</feature>
<evidence type="ECO:0000259" key="4">
    <source>
        <dbReference type="PROSITE" id="PS51203"/>
    </source>
</evidence>
<keyword evidence="6" id="KW-1185">Reference proteome</keyword>
<gene>
    <name evidence="5" type="ORF">PENCOP_c006G08879</name>
</gene>
<feature type="domain" description="SGS" evidence="3">
    <location>
        <begin position="397"/>
        <end position="488"/>
    </location>
</feature>
<dbReference type="Pfam" id="PF04969">
    <property type="entry name" value="CS"/>
    <property type="match status" value="1"/>
</dbReference>
<dbReference type="FunFam" id="1.25.40.10:FF:000891">
    <property type="entry name" value="SGT1 and CS domain protein"/>
    <property type="match status" value="1"/>
</dbReference>
<dbReference type="CDD" id="cd06466">
    <property type="entry name" value="p23_CS_SGT1_like"/>
    <property type="match status" value="1"/>
</dbReference>
<dbReference type="InterPro" id="IPR011990">
    <property type="entry name" value="TPR-like_helical_dom_sf"/>
</dbReference>
<feature type="compositionally biased region" description="Basic and acidic residues" evidence="2">
    <location>
        <begin position="479"/>
        <end position="488"/>
    </location>
</feature>
<dbReference type="PROSITE" id="PS51203">
    <property type="entry name" value="CS"/>
    <property type="match status" value="1"/>
</dbReference>
<dbReference type="PANTHER" id="PTHR45862">
    <property type="entry name" value="PROTEIN SGT1 HOMOLOG"/>
    <property type="match status" value="1"/>
</dbReference>
<evidence type="ECO:0000313" key="6">
    <source>
        <dbReference type="Proteomes" id="UP000191500"/>
    </source>
</evidence>
<accession>A0A1V6UPC1</accession>
<name>A0A1V6UPC1_9EURO</name>
<proteinExistence type="inferred from homology"/>
<dbReference type="InterPro" id="IPR007052">
    <property type="entry name" value="CS_dom"/>
</dbReference>
<organism evidence="5 6">
    <name type="scientific">Penicillium coprophilum</name>
    <dbReference type="NCBI Taxonomy" id="36646"/>
    <lineage>
        <taxon>Eukaryota</taxon>
        <taxon>Fungi</taxon>
        <taxon>Dikarya</taxon>
        <taxon>Ascomycota</taxon>
        <taxon>Pezizomycotina</taxon>
        <taxon>Eurotiomycetes</taxon>
        <taxon>Eurotiomycetidae</taxon>
        <taxon>Eurotiales</taxon>
        <taxon>Aspergillaceae</taxon>
        <taxon>Penicillium</taxon>
    </lineage>
</organism>
<dbReference type="EMBL" id="MDDG01000006">
    <property type="protein sequence ID" value="OQE40274.1"/>
    <property type="molecule type" value="Genomic_DNA"/>
</dbReference>
<dbReference type="SUPFAM" id="SSF49764">
    <property type="entry name" value="HSP20-like chaperones"/>
    <property type="match status" value="1"/>
</dbReference>
<evidence type="ECO:0000259" key="3">
    <source>
        <dbReference type="PROSITE" id="PS51048"/>
    </source>
</evidence>
<feature type="domain" description="CS" evidence="4">
    <location>
        <begin position="281"/>
        <end position="372"/>
    </location>
</feature>
<protein>
    <recommendedName>
        <fullName evidence="7">CS domain-containing protein</fullName>
    </recommendedName>
</protein>
<dbReference type="STRING" id="36646.A0A1V6UPC1"/>
<dbReference type="Proteomes" id="UP000191500">
    <property type="component" value="Unassembled WGS sequence"/>
</dbReference>
<evidence type="ECO:0000256" key="1">
    <source>
        <dbReference type="ARBA" id="ARBA00008509"/>
    </source>
</evidence>
<feature type="compositionally biased region" description="Polar residues" evidence="2">
    <location>
        <begin position="463"/>
        <end position="476"/>
    </location>
</feature>
<comment type="similarity">
    <text evidence="1">Belongs to the SGT1 family.</text>
</comment>
<dbReference type="Pfam" id="PF05002">
    <property type="entry name" value="SGS"/>
    <property type="match status" value="1"/>
</dbReference>
<reference evidence="6" key="1">
    <citation type="journal article" date="2017" name="Nat. Microbiol.">
        <title>Global analysis of biosynthetic gene clusters reveals vast potential of secondary metabolite production in Penicillium species.</title>
        <authorList>
            <person name="Nielsen J.C."/>
            <person name="Grijseels S."/>
            <person name="Prigent S."/>
            <person name="Ji B."/>
            <person name="Dainat J."/>
            <person name="Nielsen K.F."/>
            <person name="Frisvad J.C."/>
            <person name="Workman M."/>
            <person name="Nielsen J."/>
        </authorList>
    </citation>
    <scope>NUCLEOTIDE SEQUENCE [LARGE SCALE GENOMIC DNA]</scope>
    <source>
        <strain evidence="6">IBT 31321</strain>
    </source>
</reference>
<feature type="region of interest" description="Disordered" evidence="2">
    <location>
        <begin position="368"/>
        <end position="437"/>
    </location>
</feature>
<dbReference type="SUPFAM" id="SSF48452">
    <property type="entry name" value="TPR-like"/>
    <property type="match status" value="1"/>
</dbReference>
<dbReference type="InterPro" id="IPR044563">
    <property type="entry name" value="Sgt1-like"/>
</dbReference>
<dbReference type="Gene3D" id="1.25.40.10">
    <property type="entry name" value="Tetratricopeptide repeat domain"/>
    <property type="match status" value="1"/>
</dbReference>
<dbReference type="Gene3D" id="2.60.40.790">
    <property type="match status" value="1"/>
</dbReference>
<feature type="compositionally biased region" description="Acidic residues" evidence="2">
    <location>
        <begin position="428"/>
        <end position="437"/>
    </location>
</feature>
<comment type="caution">
    <text evidence="5">The sequence shown here is derived from an EMBL/GenBank/DDBJ whole genome shotgun (WGS) entry which is preliminary data.</text>
</comment>
<evidence type="ECO:0008006" key="7">
    <source>
        <dbReference type="Google" id="ProtNLM"/>
    </source>
</evidence>
<evidence type="ECO:0000256" key="2">
    <source>
        <dbReference type="SAM" id="MobiDB-lite"/>
    </source>
</evidence>
<evidence type="ECO:0000313" key="5">
    <source>
        <dbReference type="EMBL" id="OQE40274.1"/>
    </source>
</evidence>
<dbReference type="AlphaFoldDB" id="A0A1V6UPC1"/>
<dbReference type="InterPro" id="IPR008978">
    <property type="entry name" value="HSP20-like_chaperone"/>
</dbReference>